<dbReference type="AlphaFoldDB" id="A0A4Y2V095"/>
<feature type="compositionally biased region" description="Basic residues" evidence="1">
    <location>
        <begin position="440"/>
        <end position="449"/>
    </location>
</feature>
<evidence type="ECO:0000313" key="4">
    <source>
        <dbReference type="Proteomes" id="UP000499080"/>
    </source>
</evidence>
<accession>A0A4Y2V095</accession>
<feature type="region of interest" description="Disordered" evidence="1">
    <location>
        <begin position="472"/>
        <end position="506"/>
    </location>
</feature>
<dbReference type="Proteomes" id="UP000499080">
    <property type="component" value="Unassembled WGS sequence"/>
</dbReference>
<gene>
    <name evidence="2" type="ORF">AVEN_33611_1</name>
    <name evidence="3" type="ORF">AVEN_33616_1</name>
</gene>
<evidence type="ECO:0000313" key="3">
    <source>
        <dbReference type="EMBL" id="GBO17182.1"/>
    </source>
</evidence>
<feature type="region of interest" description="Disordered" evidence="1">
    <location>
        <begin position="1"/>
        <end position="54"/>
    </location>
</feature>
<name>A0A4Y2V095_ARAVE</name>
<organism evidence="2 4">
    <name type="scientific">Araneus ventricosus</name>
    <name type="common">Orbweaver spider</name>
    <name type="synonym">Epeira ventricosa</name>
    <dbReference type="NCBI Taxonomy" id="182803"/>
    <lineage>
        <taxon>Eukaryota</taxon>
        <taxon>Metazoa</taxon>
        <taxon>Ecdysozoa</taxon>
        <taxon>Arthropoda</taxon>
        <taxon>Chelicerata</taxon>
        <taxon>Arachnida</taxon>
        <taxon>Araneae</taxon>
        <taxon>Araneomorphae</taxon>
        <taxon>Entelegynae</taxon>
        <taxon>Araneoidea</taxon>
        <taxon>Araneidae</taxon>
        <taxon>Araneus</taxon>
    </lineage>
</organism>
<reference evidence="2 4" key="1">
    <citation type="journal article" date="2019" name="Sci. Rep.">
        <title>Orb-weaving spider Araneus ventricosus genome elucidates the spidroin gene catalogue.</title>
        <authorList>
            <person name="Kono N."/>
            <person name="Nakamura H."/>
            <person name="Ohtoshi R."/>
            <person name="Moran D.A.P."/>
            <person name="Shinohara A."/>
            <person name="Yoshida Y."/>
            <person name="Fujiwara M."/>
            <person name="Mori M."/>
            <person name="Tomita M."/>
            <person name="Arakawa K."/>
        </authorList>
    </citation>
    <scope>NUCLEOTIDE SEQUENCE [LARGE SCALE GENOMIC DNA]</scope>
</reference>
<protein>
    <submittedName>
        <fullName evidence="2">Uncharacterized protein</fullName>
    </submittedName>
</protein>
<comment type="caution">
    <text evidence="2">The sequence shown here is derived from an EMBL/GenBank/DDBJ whole genome shotgun (WGS) entry which is preliminary data.</text>
</comment>
<feature type="compositionally biased region" description="Polar residues" evidence="1">
    <location>
        <begin position="1"/>
        <end position="11"/>
    </location>
</feature>
<feature type="compositionally biased region" description="Polar residues" evidence="1">
    <location>
        <begin position="474"/>
        <end position="488"/>
    </location>
</feature>
<keyword evidence="4" id="KW-1185">Reference proteome</keyword>
<dbReference type="EMBL" id="BGPR01040971">
    <property type="protein sequence ID" value="GBO17177.1"/>
    <property type="molecule type" value="Genomic_DNA"/>
</dbReference>
<feature type="region of interest" description="Disordered" evidence="1">
    <location>
        <begin position="225"/>
        <end position="272"/>
    </location>
</feature>
<sequence length="570" mass="61283">MATTKGSSNKALGSGSLVGQESKERKKDKQRKKKDALNLGSSGSADDFVDPQRPAIAGSELPRCFGQKVLSTVPVGPSRLEVPVQFGQSNPFALPKVATKDPGMDVAAVSSPGPGTRQASYIGFGLTSVLPPGTSWGDTPYPGSLAAATMPFNFAPANRSETLDLSAVPSSSAPADLVMIPLAEQLQENNIPLAPRTTLAPDGHNESLVPGTPQKPQEGLFQYGREESPHSYKKAPLPNLTEDRMDEGTYPGVKRKPGSVRNRKSKLSRKKKEGTIDTLIFENSGSESDRTVMVEDSQSEFPVAGDGVVQEVPSTFGASLLTSCGADSIKPGDHFSQPDFSMEQTGICPWITKLTHKFFQVYKQPMERLQHMNEFLQVISAVFVDYTSRLEQFDDIKNRLDKLEAAQKRPSFSEVLGAPKFSVGIAGSSAQPSETLSVRRPPRVRKRRGQSSLTVAPVVAPLGVAAKAPPVFSQHETSVPRQPETSVPKQHIGSVPERPKPTNLLKPRQESPTVLVLPLGDVLNSSQDLKTLLENHISPKNLGLKVMACLPAAESGVMVKVQTAEMAAKL</sequence>
<evidence type="ECO:0000256" key="1">
    <source>
        <dbReference type="SAM" id="MobiDB-lite"/>
    </source>
</evidence>
<evidence type="ECO:0000313" key="2">
    <source>
        <dbReference type="EMBL" id="GBO17177.1"/>
    </source>
</evidence>
<feature type="compositionally biased region" description="Basic residues" evidence="1">
    <location>
        <begin position="253"/>
        <end position="272"/>
    </location>
</feature>
<proteinExistence type="predicted"/>
<dbReference type="EMBL" id="BGPR01040971">
    <property type="protein sequence ID" value="GBO17182.1"/>
    <property type="molecule type" value="Genomic_DNA"/>
</dbReference>
<feature type="region of interest" description="Disordered" evidence="1">
    <location>
        <begin position="431"/>
        <end position="452"/>
    </location>
</feature>